<keyword evidence="5" id="KW-1185">Reference proteome</keyword>
<dbReference type="GO" id="GO:0015979">
    <property type="term" value="P:photosynthesis"/>
    <property type="evidence" value="ECO:0007669"/>
    <property type="project" value="UniProtKB-KW"/>
</dbReference>
<feature type="domain" description="NAD(P)-binding" evidence="3">
    <location>
        <begin position="7"/>
        <end position="193"/>
    </location>
</feature>
<dbReference type="AlphaFoldDB" id="A0A2W1JLX6"/>
<dbReference type="GO" id="GO:0016491">
    <property type="term" value="F:oxidoreductase activity"/>
    <property type="evidence" value="ECO:0007669"/>
    <property type="project" value="UniProtKB-KW"/>
</dbReference>
<evidence type="ECO:0000259" key="3">
    <source>
        <dbReference type="Pfam" id="PF13460"/>
    </source>
</evidence>
<keyword evidence="2" id="KW-0604">Photosystem II</keyword>
<dbReference type="SUPFAM" id="SSF51735">
    <property type="entry name" value="NAD(P)-binding Rossmann-fold domains"/>
    <property type="match status" value="1"/>
</dbReference>
<dbReference type="Gene3D" id="3.40.50.720">
    <property type="entry name" value="NAD(P)-binding Rossmann-like Domain"/>
    <property type="match status" value="1"/>
</dbReference>
<name>A0A2W1JLX6_9CYAN</name>
<dbReference type="OrthoDB" id="504564at2"/>
<sequence>MKLLIVGATGTLGRQVVRHAIDEGYQVSCLVRNARKASFLKEWGANLVQGDLSKPDSLKLALQGMDAVIDTATTRPTDPGSTRVVDWDGKVSLIQAAEAAAVKRFVFVSIMDADKYAHVPLMDMKACTESFLAETKLDYTILRPCGFFQGLIGQYAIPILDKQAVWLMGEGSSIAFMDTQDIAKFAVKALKQPQVSRKTFDLAGPKAWTPRGIVQLCENLSGEEAKILSLPAGLLKGAKRVIRFFEWGWNTADRLAFAEVISAGKPLNAAMDDTYDAFEIDPSTISTLESYMQDYFGRILKKLRELDYEKNKKSSRKRTPFKAPRSS</sequence>
<dbReference type="Proteomes" id="UP000248857">
    <property type="component" value="Unassembled WGS sequence"/>
</dbReference>
<dbReference type="CDD" id="cd05243">
    <property type="entry name" value="SDR_a5"/>
    <property type="match status" value="1"/>
</dbReference>
<dbReference type="InterPro" id="IPR016040">
    <property type="entry name" value="NAD(P)-bd_dom"/>
</dbReference>
<evidence type="ECO:0000256" key="1">
    <source>
        <dbReference type="ARBA" id="ARBA00022531"/>
    </source>
</evidence>
<gene>
    <name evidence="4" type="primary">azoB_1</name>
    <name evidence="4" type="ORF">C1752_01364</name>
</gene>
<accession>A0A2W1JLX6</accession>
<dbReference type="PANTHER" id="PTHR47128:SF2">
    <property type="entry name" value="PROTEIN HIGH CHLOROPHYLL FLUORESCENCE PHENOTYPE 244, CHLOROPLASTIC"/>
    <property type="match status" value="1"/>
</dbReference>
<evidence type="ECO:0000313" key="5">
    <source>
        <dbReference type="Proteomes" id="UP000248857"/>
    </source>
</evidence>
<protein>
    <submittedName>
        <fullName evidence="4">NAD(P)H azoreductase</fullName>
        <ecNumber evidence="4">1.7.-.-</ecNumber>
    </submittedName>
</protein>
<evidence type="ECO:0000256" key="2">
    <source>
        <dbReference type="ARBA" id="ARBA00023276"/>
    </source>
</evidence>
<dbReference type="RefSeq" id="WP_110985328.1">
    <property type="nucleotide sequence ID" value="NZ_CAWNWM010000003.1"/>
</dbReference>
<dbReference type="EC" id="1.7.-.-" evidence="4"/>
<keyword evidence="1" id="KW-0602">Photosynthesis</keyword>
<keyword evidence="4" id="KW-0560">Oxidoreductase</keyword>
<comment type="caution">
    <text evidence="4">The sequence shown here is derived from an EMBL/GenBank/DDBJ whole genome shotgun (WGS) entry which is preliminary data.</text>
</comment>
<dbReference type="InterPro" id="IPR044256">
    <property type="entry name" value="HCF244-like"/>
</dbReference>
<dbReference type="EMBL" id="PQWO01000003">
    <property type="protein sequence ID" value="PZD74216.1"/>
    <property type="molecule type" value="Genomic_DNA"/>
</dbReference>
<organism evidence="4 5">
    <name type="scientific">Acaryochloris thomasi RCC1774</name>
    <dbReference type="NCBI Taxonomy" id="1764569"/>
    <lineage>
        <taxon>Bacteria</taxon>
        <taxon>Bacillati</taxon>
        <taxon>Cyanobacteriota</taxon>
        <taxon>Cyanophyceae</taxon>
        <taxon>Acaryochloridales</taxon>
        <taxon>Acaryochloridaceae</taxon>
        <taxon>Acaryochloris</taxon>
        <taxon>Acaryochloris thomasi</taxon>
    </lineage>
</organism>
<dbReference type="GO" id="GO:0009523">
    <property type="term" value="C:photosystem II"/>
    <property type="evidence" value="ECO:0007669"/>
    <property type="project" value="UniProtKB-KW"/>
</dbReference>
<dbReference type="PANTHER" id="PTHR47128">
    <property type="match status" value="1"/>
</dbReference>
<dbReference type="InterPro" id="IPR036291">
    <property type="entry name" value="NAD(P)-bd_dom_sf"/>
</dbReference>
<proteinExistence type="predicted"/>
<reference evidence="4 5" key="1">
    <citation type="journal article" date="2018" name="Sci. Rep.">
        <title>A novel species of the marine cyanobacterium Acaryochloris with a unique pigment content and lifestyle.</title>
        <authorList>
            <person name="Partensky F."/>
            <person name="Six C."/>
            <person name="Ratin M."/>
            <person name="Garczarek L."/>
            <person name="Vaulot D."/>
            <person name="Probert I."/>
            <person name="Calteau A."/>
            <person name="Gourvil P."/>
            <person name="Marie D."/>
            <person name="Grebert T."/>
            <person name="Bouchier C."/>
            <person name="Le Panse S."/>
            <person name="Gachenot M."/>
            <person name="Rodriguez F."/>
            <person name="Garrido J.L."/>
        </authorList>
    </citation>
    <scope>NUCLEOTIDE SEQUENCE [LARGE SCALE GENOMIC DNA]</scope>
    <source>
        <strain evidence="4 5">RCC1774</strain>
    </source>
</reference>
<evidence type="ECO:0000313" key="4">
    <source>
        <dbReference type="EMBL" id="PZD74216.1"/>
    </source>
</evidence>
<dbReference type="Pfam" id="PF13460">
    <property type="entry name" value="NAD_binding_10"/>
    <property type="match status" value="1"/>
</dbReference>